<feature type="transmembrane region" description="Helical" evidence="1">
    <location>
        <begin position="32"/>
        <end position="48"/>
    </location>
</feature>
<evidence type="ECO:0000256" key="1">
    <source>
        <dbReference type="SAM" id="Phobius"/>
    </source>
</evidence>
<sequence length="142" mass="16113">MSTHQFYAVAVASSDPDNCAFWVRWLFRAESVSSYFLAVLVFPFLLSFPETSSWLSLDDCVLAVRRMKQESSRSLRAVTVKITWDGANSTLKDGRLDLHYLLSMDSCIPPISLYFSCWKSSMGSDNRDGCTDNRHNHLCSLI</sequence>
<keyword evidence="1" id="KW-1133">Transmembrane helix</keyword>
<keyword evidence="3" id="KW-1185">Reference proteome</keyword>
<gene>
    <name evidence="2" type="ORF">EDD18DRAFT_171383</name>
</gene>
<keyword evidence="1" id="KW-0812">Transmembrane</keyword>
<organism evidence="2 3">
    <name type="scientific">Armillaria luteobubalina</name>
    <dbReference type="NCBI Taxonomy" id="153913"/>
    <lineage>
        <taxon>Eukaryota</taxon>
        <taxon>Fungi</taxon>
        <taxon>Dikarya</taxon>
        <taxon>Basidiomycota</taxon>
        <taxon>Agaricomycotina</taxon>
        <taxon>Agaricomycetes</taxon>
        <taxon>Agaricomycetidae</taxon>
        <taxon>Agaricales</taxon>
        <taxon>Marasmiineae</taxon>
        <taxon>Physalacriaceae</taxon>
        <taxon>Armillaria</taxon>
    </lineage>
</organism>
<dbReference type="AlphaFoldDB" id="A0AA39Q6G4"/>
<evidence type="ECO:0000313" key="3">
    <source>
        <dbReference type="Proteomes" id="UP001175228"/>
    </source>
</evidence>
<proteinExistence type="predicted"/>
<dbReference type="EMBL" id="JAUEPU010000014">
    <property type="protein sequence ID" value="KAK0496659.1"/>
    <property type="molecule type" value="Genomic_DNA"/>
</dbReference>
<keyword evidence="1" id="KW-0472">Membrane</keyword>
<dbReference type="Proteomes" id="UP001175228">
    <property type="component" value="Unassembled WGS sequence"/>
</dbReference>
<comment type="caution">
    <text evidence="2">The sequence shown here is derived from an EMBL/GenBank/DDBJ whole genome shotgun (WGS) entry which is preliminary data.</text>
</comment>
<evidence type="ECO:0000313" key="2">
    <source>
        <dbReference type="EMBL" id="KAK0496659.1"/>
    </source>
</evidence>
<protein>
    <submittedName>
        <fullName evidence="2">Uncharacterized protein</fullName>
    </submittedName>
</protein>
<accession>A0AA39Q6G4</accession>
<reference evidence="2" key="1">
    <citation type="submission" date="2023-06" db="EMBL/GenBank/DDBJ databases">
        <authorList>
            <consortium name="Lawrence Berkeley National Laboratory"/>
            <person name="Ahrendt S."/>
            <person name="Sahu N."/>
            <person name="Indic B."/>
            <person name="Wong-Bajracharya J."/>
            <person name="Merenyi Z."/>
            <person name="Ke H.-M."/>
            <person name="Monk M."/>
            <person name="Kocsube S."/>
            <person name="Drula E."/>
            <person name="Lipzen A."/>
            <person name="Balint B."/>
            <person name="Henrissat B."/>
            <person name="Andreopoulos B."/>
            <person name="Martin F.M."/>
            <person name="Harder C.B."/>
            <person name="Rigling D."/>
            <person name="Ford K.L."/>
            <person name="Foster G.D."/>
            <person name="Pangilinan J."/>
            <person name="Papanicolaou A."/>
            <person name="Barry K."/>
            <person name="LaButti K."/>
            <person name="Viragh M."/>
            <person name="Koriabine M."/>
            <person name="Yan M."/>
            <person name="Riley R."/>
            <person name="Champramary S."/>
            <person name="Plett K.L."/>
            <person name="Tsai I.J."/>
            <person name="Slot J."/>
            <person name="Sipos G."/>
            <person name="Plett J."/>
            <person name="Nagy L.G."/>
            <person name="Grigoriev I.V."/>
        </authorList>
    </citation>
    <scope>NUCLEOTIDE SEQUENCE</scope>
    <source>
        <strain evidence="2">HWK02</strain>
    </source>
</reference>
<name>A0AA39Q6G4_9AGAR</name>